<organism evidence="3">
    <name type="scientific">Schizophyllum commune (strain H4-8 / FGSC 9210)</name>
    <name type="common">Split gill fungus</name>
    <dbReference type="NCBI Taxonomy" id="578458"/>
    <lineage>
        <taxon>Eukaryota</taxon>
        <taxon>Fungi</taxon>
        <taxon>Dikarya</taxon>
        <taxon>Basidiomycota</taxon>
        <taxon>Agaricomycotina</taxon>
        <taxon>Agaricomycetes</taxon>
        <taxon>Agaricomycetidae</taxon>
        <taxon>Agaricales</taxon>
        <taxon>Schizophyllaceae</taxon>
        <taxon>Schizophyllum</taxon>
    </lineage>
</organism>
<dbReference type="KEGG" id="scm:SCHCO_02510424"/>
<dbReference type="InterPro" id="IPR029962">
    <property type="entry name" value="TBL"/>
</dbReference>
<dbReference type="RefSeq" id="XP_003029692.1">
    <property type="nucleotide sequence ID" value="XM_003029646.1"/>
</dbReference>
<gene>
    <name evidence="2" type="ORF">SCHCODRAFT_69457</name>
</gene>
<dbReference type="Proteomes" id="UP000007431">
    <property type="component" value="Unassembled WGS sequence"/>
</dbReference>
<dbReference type="VEuPathDB" id="FungiDB:SCHCODRAFT_02510424"/>
<dbReference type="EMBL" id="GL377309">
    <property type="protein sequence ID" value="EFI94789.1"/>
    <property type="molecule type" value="Genomic_DNA"/>
</dbReference>
<dbReference type="eggNOG" id="ENOG502RSBH">
    <property type="taxonomic scope" value="Eukaryota"/>
</dbReference>
<sequence>MATPVKGEEESVNQDTIIILNAGAHWSRHELPMIPHSKDLGDQRLVERAYSRMIDLNAARLSPIARTKIFYRTTSPGHPSCHNQDEPYTSLEAAHAGERNLVDRLIALADDPRITTPEMRQEMLSQRVRWDWDLFVPHNKLWKKRIAELQQQRAAQQRKADAQEELDRRQKEEQERQRHHHKQHSGRPKTDSEPHWVEVEEVNAQWYYLDIWDMSLQRPDAHLKPGKDCLHYCLPSVFNEWIHLFNHELYLIENGKPPTA</sequence>
<evidence type="ECO:0000313" key="3">
    <source>
        <dbReference type="Proteomes" id="UP000007431"/>
    </source>
</evidence>
<dbReference type="GeneID" id="9592248"/>
<dbReference type="OMA" id="ESSWSTC"/>
<name>D8QBN9_SCHCM</name>
<evidence type="ECO:0000313" key="2">
    <source>
        <dbReference type="EMBL" id="EFI94789.1"/>
    </source>
</evidence>
<dbReference type="PANTHER" id="PTHR32285:SF48">
    <property type="entry name" value="PROTEIN TRICHOME BIREFRINGENCE-LIKE 19"/>
    <property type="match status" value="1"/>
</dbReference>
<keyword evidence="3" id="KW-1185">Reference proteome</keyword>
<dbReference type="HOGENOM" id="CLU_095761_0_0_1"/>
<feature type="region of interest" description="Disordered" evidence="1">
    <location>
        <begin position="153"/>
        <end position="195"/>
    </location>
</feature>
<dbReference type="OrthoDB" id="630188at2759"/>
<dbReference type="GO" id="GO:0016413">
    <property type="term" value="F:O-acetyltransferase activity"/>
    <property type="evidence" value="ECO:0007669"/>
    <property type="project" value="InterPro"/>
</dbReference>
<dbReference type="AlphaFoldDB" id="D8QBN9"/>
<dbReference type="InParanoid" id="D8QBN9"/>
<feature type="compositionally biased region" description="Basic residues" evidence="1">
    <location>
        <begin position="177"/>
        <end position="187"/>
    </location>
</feature>
<evidence type="ECO:0000256" key="1">
    <source>
        <dbReference type="SAM" id="MobiDB-lite"/>
    </source>
</evidence>
<reference evidence="2 3" key="1">
    <citation type="journal article" date="2010" name="Nat. Biotechnol.">
        <title>Genome sequence of the model mushroom Schizophyllum commune.</title>
        <authorList>
            <person name="Ohm R.A."/>
            <person name="de Jong J.F."/>
            <person name="Lugones L.G."/>
            <person name="Aerts A."/>
            <person name="Kothe E."/>
            <person name="Stajich J.E."/>
            <person name="de Vries R.P."/>
            <person name="Record E."/>
            <person name="Levasseur A."/>
            <person name="Baker S.E."/>
            <person name="Bartholomew K.A."/>
            <person name="Coutinho P.M."/>
            <person name="Erdmann S."/>
            <person name="Fowler T.J."/>
            <person name="Gathman A.C."/>
            <person name="Lombard V."/>
            <person name="Henrissat B."/>
            <person name="Knabe N."/>
            <person name="Kuees U."/>
            <person name="Lilly W.W."/>
            <person name="Lindquist E."/>
            <person name="Lucas S."/>
            <person name="Magnuson J.K."/>
            <person name="Piumi F."/>
            <person name="Raudaskoski M."/>
            <person name="Salamov A."/>
            <person name="Schmutz J."/>
            <person name="Schwarze F.W.M.R."/>
            <person name="vanKuyk P.A."/>
            <person name="Horton J.S."/>
            <person name="Grigoriev I.V."/>
            <person name="Woesten H.A.B."/>
        </authorList>
    </citation>
    <scope>NUCLEOTIDE SEQUENCE [LARGE SCALE GENOMIC DNA]</scope>
    <source>
        <strain evidence="3">H4-8 / FGSC 9210</strain>
    </source>
</reference>
<feature type="compositionally biased region" description="Basic and acidic residues" evidence="1">
    <location>
        <begin position="158"/>
        <end position="176"/>
    </location>
</feature>
<accession>D8QBN9</accession>
<proteinExistence type="predicted"/>
<dbReference type="PANTHER" id="PTHR32285">
    <property type="entry name" value="PROTEIN TRICHOME BIREFRINGENCE-LIKE 9-RELATED"/>
    <property type="match status" value="1"/>
</dbReference>
<protein>
    <submittedName>
        <fullName evidence="2">Expressed protein</fullName>
    </submittedName>
</protein>